<name>A0A918DM26_9ACTN</name>
<evidence type="ECO:0000313" key="2">
    <source>
        <dbReference type="EMBL" id="GGO74386.1"/>
    </source>
</evidence>
<evidence type="ECO:0000259" key="1">
    <source>
        <dbReference type="Pfam" id="PF13701"/>
    </source>
</evidence>
<dbReference type="InterPro" id="IPR047960">
    <property type="entry name" value="Transpos_IS1380"/>
</dbReference>
<organism evidence="2 3">
    <name type="scientific">Nonomuraea cavernae</name>
    <dbReference type="NCBI Taxonomy" id="2045107"/>
    <lineage>
        <taxon>Bacteria</taxon>
        <taxon>Bacillati</taxon>
        <taxon>Actinomycetota</taxon>
        <taxon>Actinomycetes</taxon>
        <taxon>Streptosporangiales</taxon>
        <taxon>Streptosporangiaceae</taxon>
        <taxon>Nonomuraea</taxon>
    </lineage>
</organism>
<dbReference type="Pfam" id="PF13701">
    <property type="entry name" value="DDE_Tnp_1_4"/>
    <property type="match status" value="1"/>
</dbReference>
<gene>
    <name evidence="2" type="ORF">GCM10012289_46910</name>
</gene>
<dbReference type="AlphaFoldDB" id="A0A918DM26"/>
<evidence type="ECO:0000313" key="3">
    <source>
        <dbReference type="Proteomes" id="UP000646523"/>
    </source>
</evidence>
<accession>A0A918DM26</accession>
<dbReference type="RefSeq" id="WP_189126311.1">
    <property type="nucleotide sequence ID" value="NZ_BMNH01000015.1"/>
</dbReference>
<reference evidence="2" key="1">
    <citation type="journal article" date="2014" name="Int. J. Syst. Evol. Microbiol.">
        <title>Complete genome sequence of Corynebacterium casei LMG S-19264T (=DSM 44701T), isolated from a smear-ripened cheese.</title>
        <authorList>
            <consortium name="US DOE Joint Genome Institute (JGI-PGF)"/>
            <person name="Walter F."/>
            <person name="Albersmeier A."/>
            <person name="Kalinowski J."/>
            <person name="Ruckert C."/>
        </authorList>
    </citation>
    <scope>NUCLEOTIDE SEQUENCE</scope>
    <source>
        <strain evidence="2">CGMCC 4.7368</strain>
    </source>
</reference>
<feature type="domain" description="Transposase DDE" evidence="1">
    <location>
        <begin position="11"/>
        <end position="448"/>
    </location>
</feature>
<dbReference type="EMBL" id="BMNH01000015">
    <property type="protein sequence ID" value="GGO74386.1"/>
    <property type="molecule type" value="Genomic_DNA"/>
</dbReference>
<dbReference type="Proteomes" id="UP000646523">
    <property type="component" value="Unassembled WGS sequence"/>
</dbReference>
<comment type="caution">
    <text evidence="2">The sequence shown here is derived from an EMBL/GenBank/DDBJ whole genome shotgun (WGS) entry which is preliminary data.</text>
</comment>
<sequence length="467" mass="50084">MRFSHAADKTHAIFDDEHLISYGGLAPALRLAERAGLGRLVGEHVAPSAAEGVNAPAKVASIVAGMACGADSIDDLDALRHGGMDKLFTGIRAPSTLGSFLRAFTWGNVRQLDKVARQVLVTLAAHTPLLPGAEVLAFLDIDSMQRRTYGYAKQGSGFGHTKIQGKSVLVRGLNVLAVTLSTPLAAPVLAATRLRGGSAGSARGAASLVREAIPTARQAGCSGTLMLRGDSAFYSAEVVGACHDQDVRFSVTAKLDPKVKAAITAIDEPAWMPIKYPNALFDEQAGGWVSDAEVAEAPYTAFTSKKSKQVAARLIVRRVKKLNAQADRGQDELFTTYRYHPIFTDSPYTLLQAEEHHRDHAVQEQVNADLIDGPLAHLPSGHFAANAAWLACAAITHNLLRALGCLASAFHARARGATLRRHLISVPARLARHGRGHLALHLPTHWRWDFAWMNAFTATHDPPPHPA</sequence>
<protein>
    <submittedName>
        <fullName evidence="2">IS1380 family transposase</fullName>
    </submittedName>
</protein>
<dbReference type="InterPro" id="IPR025668">
    <property type="entry name" value="Tnp_DDE_dom"/>
</dbReference>
<dbReference type="NCBIfam" id="NF033539">
    <property type="entry name" value="transpos_IS1380"/>
    <property type="match status" value="1"/>
</dbReference>
<proteinExistence type="predicted"/>
<keyword evidence="3" id="KW-1185">Reference proteome</keyword>
<reference evidence="2" key="2">
    <citation type="submission" date="2020-09" db="EMBL/GenBank/DDBJ databases">
        <authorList>
            <person name="Sun Q."/>
            <person name="Zhou Y."/>
        </authorList>
    </citation>
    <scope>NUCLEOTIDE SEQUENCE</scope>
    <source>
        <strain evidence="2">CGMCC 4.7368</strain>
    </source>
</reference>